<dbReference type="PANTHER" id="PTHR23108">
    <property type="entry name" value="METHYLTRANSFERASE-RELATED"/>
    <property type="match status" value="1"/>
</dbReference>
<dbReference type="InterPro" id="IPR029063">
    <property type="entry name" value="SAM-dependent_MTases_sf"/>
</dbReference>
<dbReference type="InterPro" id="IPR019410">
    <property type="entry name" value="Methyltransf_16"/>
</dbReference>
<dbReference type="Gene3D" id="3.40.50.150">
    <property type="entry name" value="Vaccinia Virus protein VP39"/>
    <property type="match status" value="1"/>
</dbReference>
<dbReference type="EMBL" id="AP029265">
    <property type="protein sequence ID" value="BFF97436.1"/>
    <property type="molecule type" value="Genomic_DNA"/>
</dbReference>
<proteinExistence type="predicted"/>
<dbReference type="FunFam" id="3.40.50.150:FF:000313">
    <property type="entry name" value="methyltransferase-like protein 22"/>
    <property type="match status" value="1"/>
</dbReference>
<name>A0AAU9FN96_DROMD</name>
<reference evidence="1 2" key="1">
    <citation type="submission" date="2024-02" db="EMBL/GenBank/DDBJ databases">
        <title>A chromosome-level genome assembly of Drosophila madeirensis, a fruit fly species endemic to Madeira island.</title>
        <authorList>
            <person name="Tomihara K."/>
            <person name="Llopart A."/>
            <person name="Yamamoto D."/>
        </authorList>
    </citation>
    <scope>NUCLEOTIDE SEQUENCE [LARGE SCALE GENOMIC DNA]</scope>
    <source>
        <strain evidence="1 2">RF1</strain>
    </source>
</reference>
<sequence>MFTVTSEIYSETNYQPTKTEDGHKVVSKFRFRYPDETLERIGLTSADKDGDLDVPRPRRGVIELEHSVATELKLVGLQVWRGALLLADYLFSQRQQLANKTIMELGAGVGLTSIAAAIHNSGKVYCTDVDLGCILKLIRGNVQRNASLLRGQVSVLEFNFLIPREEQAPELLSAIDASDVILAADVIYDDTLTDAFVAVLDQILARGQPTGRPKTIYMALEKRVVFTFEDCDAVAPMYEYFLRQTAHKPWKLEHLPLDFPQYFDYDRCRQLILMRITSR</sequence>
<dbReference type="Proteomes" id="UP001500889">
    <property type="component" value="Chromosome J"/>
</dbReference>
<dbReference type="CDD" id="cd02440">
    <property type="entry name" value="AdoMet_MTases"/>
    <property type="match status" value="1"/>
</dbReference>
<dbReference type="GO" id="GO:0005634">
    <property type="term" value="C:nucleus"/>
    <property type="evidence" value="ECO:0007669"/>
    <property type="project" value="TreeGrafter"/>
</dbReference>
<evidence type="ECO:0000313" key="2">
    <source>
        <dbReference type="Proteomes" id="UP001500889"/>
    </source>
</evidence>
<dbReference type="SUPFAM" id="SSF53335">
    <property type="entry name" value="S-adenosyl-L-methionine-dependent methyltransferases"/>
    <property type="match status" value="1"/>
</dbReference>
<keyword evidence="1" id="KW-0808">Transferase</keyword>
<gene>
    <name evidence="1" type="ORF">DMAD_05851</name>
</gene>
<organism evidence="1 2">
    <name type="scientific">Drosophila madeirensis</name>
    <name type="common">Fruit fly</name>
    <dbReference type="NCBI Taxonomy" id="30013"/>
    <lineage>
        <taxon>Eukaryota</taxon>
        <taxon>Metazoa</taxon>
        <taxon>Ecdysozoa</taxon>
        <taxon>Arthropoda</taxon>
        <taxon>Hexapoda</taxon>
        <taxon>Insecta</taxon>
        <taxon>Pterygota</taxon>
        <taxon>Neoptera</taxon>
        <taxon>Endopterygota</taxon>
        <taxon>Diptera</taxon>
        <taxon>Brachycera</taxon>
        <taxon>Muscomorpha</taxon>
        <taxon>Ephydroidea</taxon>
        <taxon>Drosophilidae</taxon>
        <taxon>Drosophila</taxon>
        <taxon>Sophophora</taxon>
    </lineage>
</organism>
<accession>A0AAU9FN96</accession>
<keyword evidence="2" id="KW-1185">Reference proteome</keyword>
<dbReference type="AlphaFoldDB" id="A0AAU9FN96"/>
<dbReference type="GO" id="GO:0032259">
    <property type="term" value="P:methylation"/>
    <property type="evidence" value="ECO:0007669"/>
    <property type="project" value="UniProtKB-KW"/>
</dbReference>
<dbReference type="PANTHER" id="PTHR23108:SF0">
    <property type="entry name" value="METHYLTRANSFERASE-LIKE PROTEIN 22"/>
    <property type="match status" value="1"/>
</dbReference>
<dbReference type="InterPro" id="IPR038899">
    <property type="entry name" value="METTL22"/>
</dbReference>
<keyword evidence="1" id="KW-0489">Methyltransferase</keyword>
<dbReference type="GO" id="GO:0008276">
    <property type="term" value="F:protein methyltransferase activity"/>
    <property type="evidence" value="ECO:0007669"/>
    <property type="project" value="InterPro"/>
</dbReference>
<protein>
    <submittedName>
        <fullName evidence="1">Methyltransferase-like protein 22</fullName>
    </submittedName>
</protein>
<dbReference type="Pfam" id="PF10294">
    <property type="entry name" value="Methyltransf_16"/>
    <property type="match status" value="1"/>
</dbReference>
<evidence type="ECO:0000313" key="1">
    <source>
        <dbReference type="EMBL" id="BFF97436.1"/>
    </source>
</evidence>